<gene>
    <name evidence="3" type="ORF">BU16DRAFT_606211</name>
</gene>
<dbReference type="EMBL" id="MU004186">
    <property type="protein sequence ID" value="KAF2497640.1"/>
    <property type="molecule type" value="Genomic_DNA"/>
</dbReference>
<dbReference type="GO" id="GO:0005524">
    <property type="term" value="F:ATP binding"/>
    <property type="evidence" value="ECO:0007669"/>
    <property type="project" value="UniProtKB-KW"/>
</dbReference>
<name>A0A6A6R129_9PEZI</name>
<dbReference type="GO" id="GO:0140662">
    <property type="term" value="F:ATP-dependent protein folding chaperone"/>
    <property type="evidence" value="ECO:0007669"/>
    <property type="project" value="InterPro"/>
</dbReference>
<evidence type="ECO:0000256" key="2">
    <source>
        <dbReference type="ARBA" id="ARBA00022840"/>
    </source>
</evidence>
<keyword evidence="4" id="KW-1185">Reference proteome</keyword>
<protein>
    <recommendedName>
        <fullName evidence="5">Actin-like ATPase domain-containing protein</fullName>
    </recommendedName>
</protein>
<dbReference type="InterPro" id="IPR043129">
    <property type="entry name" value="ATPase_NBD"/>
</dbReference>
<dbReference type="Gene3D" id="3.30.420.40">
    <property type="match status" value="2"/>
</dbReference>
<dbReference type="PANTHER" id="PTHR14187:SF82">
    <property type="entry name" value="FAMILY CHAPERONE, PUTATIVE (AFU_ORTHOLOGUE AFUA_7G08575)-RELATED"/>
    <property type="match status" value="1"/>
</dbReference>
<dbReference type="AlphaFoldDB" id="A0A6A6R129"/>
<proteinExistence type="predicted"/>
<accession>A0A6A6R129</accession>
<reference evidence="3" key="1">
    <citation type="journal article" date="2020" name="Stud. Mycol.">
        <title>101 Dothideomycetes genomes: a test case for predicting lifestyles and emergence of pathogens.</title>
        <authorList>
            <person name="Haridas S."/>
            <person name="Albert R."/>
            <person name="Binder M."/>
            <person name="Bloem J."/>
            <person name="Labutti K."/>
            <person name="Salamov A."/>
            <person name="Andreopoulos B."/>
            <person name="Baker S."/>
            <person name="Barry K."/>
            <person name="Bills G."/>
            <person name="Bluhm B."/>
            <person name="Cannon C."/>
            <person name="Castanera R."/>
            <person name="Culley D."/>
            <person name="Daum C."/>
            <person name="Ezra D."/>
            <person name="Gonzalez J."/>
            <person name="Henrissat B."/>
            <person name="Kuo A."/>
            <person name="Liang C."/>
            <person name="Lipzen A."/>
            <person name="Lutzoni F."/>
            <person name="Magnuson J."/>
            <person name="Mondo S."/>
            <person name="Nolan M."/>
            <person name="Ohm R."/>
            <person name="Pangilinan J."/>
            <person name="Park H.-J."/>
            <person name="Ramirez L."/>
            <person name="Alfaro M."/>
            <person name="Sun H."/>
            <person name="Tritt A."/>
            <person name="Yoshinaga Y."/>
            <person name="Zwiers L.-H."/>
            <person name="Turgeon B."/>
            <person name="Goodwin S."/>
            <person name="Spatafora J."/>
            <person name="Crous P."/>
            <person name="Grigoriev I."/>
        </authorList>
    </citation>
    <scope>NUCLEOTIDE SEQUENCE</scope>
    <source>
        <strain evidence="3">CBS 269.34</strain>
    </source>
</reference>
<evidence type="ECO:0000313" key="3">
    <source>
        <dbReference type="EMBL" id="KAF2497640.1"/>
    </source>
</evidence>
<evidence type="ECO:0000256" key="1">
    <source>
        <dbReference type="ARBA" id="ARBA00022741"/>
    </source>
</evidence>
<dbReference type="SUPFAM" id="SSF53067">
    <property type="entry name" value="Actin-like ATPase domain"/>
    <property type="match status" value="2"/>
</dbReference>
<evidence type="ECO:0000313" key="4">
    <source>
        <dbReference type="Proteomes" id="UP000799750"/>
    </source>
</evidence>
<dbReference type="CDD" id="cd10170">
    <property type="entry name" value="ASKHA_NBD_HSP70"/>
    <property type="match status" value="1"/>
</dbReference>
<organism evidence="3 4">
    <name type="scientific">Lophium mytilinum</name>
    <dbReference type="NCBI Taxonomy" id="390894"/>
    <lineage>
        <taxon>Eukaryota</taxon>
        <taxon>Fungi</taxon>
        <taxon>Dikarya</taxon>
        <taxon>Ascomycota</taxon>
        <taxon>Pezizomycotina</taxon>
        <taxon>Dothideomycetes</taxon>
        <taxon>Pleosporomycetidae</taxon>
        <taxon>Mytilinidiales</taxon>
        <taxon>Mytilinidiaceae</taxon>
        <taxon>Lophium</taxon>
    </lineage>
</organism>
<evidence type="ECO:0008006" key="5">
    <source>
        <dbReference type="Google" id="ProtNLM"/>
    </source>
</evidence>
<dbReference type="Gene3D" id="3.90.640.10">
    <property type="entry name" value="Actin, Chain A, domain 4"/>
    <property type="match status" value="1"/>
</dbReference>
<dbReference type="Pfam" id="PF00012">
    <property type="entry name" value="HSP70"/>
    <property type="match status" value="1"/>
</dbReference>
<dbReference type="PANTHER" id="PTHR14187">
    <property type="entry name" value="ALPHA KINASE/ELONGATION FACTOR 2 KINASE"/>
    <property type="match status" value="1"/>
</dbReference>
<dbReference type="OrthoDB" id="2963168at2759"/>
<sequence>MENTFQNLSLGGNSHPRKLIVAIDFGTTYSGLAWAETTHPDYQNVIHHWPNSLQEWTTSPKVPTELRDTYTRWQWGFQIPNTAKKIKYFKLNLEIGVTTDGFSTENLTERYMKHMHAHLMYMLNSRLTSSVVKSTPIDYILTVPAIWSEAAKHKTLTAAENAGFRPINPTNVVTEPVGQLSYSIRRNSLSKLGIGNSVTVCDARGGTVDLISYTVVQVHPRLDSMEATAGTGAMCGSSMLNKNFQSHLKSHFGNDYWTDERLTEANEDFELFKKTFKPSGEPLTLRVEMDTNVELGVRRNRYTMSQEEMQSRIFEPIIQDIINLVKEQLSSISTGVSAILMVGGFGQSEYLKNRVQAAVSSSIYVLQPADGWTAVVRGAAMMGISRASGGLGTVGVVSRIARKHYGVELMTLFEHSRHDSRIAWWEKDWQRYVVNAMTWFINKGNSIQENQTCKIDFHVYADIQEGVKVQKCTIFANDGDSTAPIHRNSNTTVLVNLSFDLDYLPHSELIKCEIKRHANGRLYYDVQGFVEARYGSAITTYTLNLNSEQGSNSLIDAGLRVMCRKNSRYHNRRTVDYK</sequence>
<keyword evidence="2" id="KW-0067">ATP-binding</keyword>
<dbReference type="Proteomes" id="UP000799750">
    <property type="component" value="Unassembled WGS sequence"/>
</dbReference>
<dbReference type="InterPro" id="IPR013126">
    <property type="entry name" value="Hsp_70_fam"/>
</dbReference>
<keyword evidence="1" id="KW-0547">Nucleotide-binding</keyword>